<proteinExistence type="predicted"/>
<dbReference type="EMBL" id="BMID01000001">
    <property type="protein sequence ID" value="GFZ99970.1"/>
    <property type="molecule type" value="Genomic_DNA"/>
</dbReference>
<protein>
    <submittedName>
        <fullName evidence="1">dTDP-glucose 4,6-dehydratase</fullName>
    </submittedName>
</protein>
<gene>
    <name evidence="1" type="ORF">GCM10010923_05520</name>
</gene>
<dbReference type="SUPFAM" id="SSF75011">
    <property type="entry name" value="3-carboxy-cis,cis-mucoante lactonizing enzyme"/>
    <property type="match status" value="1"/>
</dbReference>
<dbReference type="PROSITE" id="PS51318">
    <property type="entry name" value="TAT"/>
    <property type="match status" value="1"/>
</dbReference>
<dbReference type="Pfam" id="PF05787">
    <property type="entry name" value="PhoX"/>
    <property type="match status" value="2"/>
</dbReference>
<sequence length="470" mass="50019">MDFDRRRVLQGGAAAGLAFAALGGGNLARARSANDGLPLVPDPERRLDLPEGFSYRLLTETGKPMTDGFTTPGRPDGMACFAHPTEAGKLVLVRNHEIFASIDHGRPWGEGDALIGQLDASKVYDPRGGPLPFHGGTTNLVLDAASGAVERDYLSLIGTVGNCAGGATPWGSWLTCEEQMLKPGEERAEKLHGFVYEVPADANGLVDPVPLTAMGRFAHEAASVDPDTGIVYLTEDSHTGLFYRFIPNVRGKLHAGGKLQALAIVDWDSADTRNWPLDWSLDTARKVPVGTRMAVRWIDMDDVESPAADLAARGFAAGAALFSRGEGLAYGRHANGAAEHYFNCTQGGYFGTGQVWSYAPGRGEGTADEQSGTLTLVYESPGPDTLDLCDNLAVAPWGDLILCEDGRGDNYLRALTPGGTIYDLARNAHEGKAEFCGACFSPDGATLFVNVQEPGFTYAISGPWEQLRGG</sequence>
<dbReference type="InterPro" id="IPR008557">
    <property type="entry name" value="PhoX"/>
</dbReference>
<dbReference type="InterPro" id="IPR006311">
    <property type="entry name" value="TAT_signal"/>
</dbReference>
<dbReference type="PANTHER" id="PTHR35399:SF4">
    <property type="entry name" value="MEMBRANE PROTEIN"/>
    <property type="match status" value="1"/>
</dbReference>
<accession>A0ABQ1F6C2</accession>
<dbReference type="PANTHER" id="PTHR35399">
    <property type="entry name" value="SLR8030 PROTEIN"/>
    <property type="match status" value="1"/>
</dbReference>
<name>A0ABQ1F6C2_9SPHN</name>
<evidence type="ECO:0000313" key="1">
    <source>
        <dbReference type="EMBL" id="GFZ99970.1"/>
    </source>
</evidence>
<dbReference type="RefSeq" id="WP_188641249.1">
    <property type="nucleotide sequence ID" value="NZ_BMID01000001.1"/>
</dbReference>
<organism evidence="1 2">
    <name type="scientific">Blastomonas marina</name>
    <dbReference type="NCBI Taxonomy" id="1867408"/>
    <lineage>
        <taxon>Bacteria</taxon>
        <taxon>Pseudomonadati</taxon>
        <taxon>Pseudomonadota</taxon>
        <taxon>Alphaproteobacteria</taxon>
        <taxon>Sphingomonadales</taxon>
        <taxon>Sphingomonadaceae</taxon>
        <taxon>Blastomonas</taxon>
    </lineage>
</organism>
<keyword evidence="2" id="KW-1185">Reference proteome</keyword>
<reference evidence="2" key="1">
    <citation type="journal article" date="2019" name="Int. J. Syst. Evol. Microbiol.">
        <title>The Global Catalogue of Microorganisms (GCM) 10K type strain sequencing project: providing services to taxonomists for standard genome sequencing and annotation.</title>
        <authorList>
            <consortium name="The Broad Institute Genomics Platform"/>
            <consortium name="The Broad Institute Genome Sequencing Center for Infectious Disease"/>
            <person name="Wu L."/>
            <person name="Ma J."/>
        </authorList>
    </citation>
    <scope>NUCLEOTIDE SEQUENCE [LARGE SCALE GENOMIC DNA]</scope>
    <source>
        <strain evidence="2">CGMCC 1.15297</strain>
    </source>
</reference>
<evidence type="ECO:0000313" key="2">
    <source>
        <dbReference type="Proteomes" id="UP000603317"/>
    </source>
</evidence>
<dbReference type="Proteomes" id="UP000603317">
    <property type="component" value="Unassembled WGS sequence"/>
</dbReference>
<comment type="caution">
    <text evidence="1">The sequence shown here is derived from an EMBL/GenBank/DDBJ whole genome shotgun (WGS) entry which is preliminary data.</text>
</comment>